<dbReference type="InterPro" id="IPR008490">
    <property type="entry name" value="Transposase_InsH_N"/>
</dbReference>
<keyword evidence="4" id="KW-1185">Reference proteome</keyword>
<gene>
    <name evidence="3" type="ORF">N825_32620</name>
</gene>
<comment type="caution">
    <text evidence="3">The sequence shown here is derived from an EMBL/GenBank/DDBJ whole genome shotgun (WGS) entry which is preliminary data.</text>
</comment>
<dbReference type="InterPro" id="IPR025668">
    <property type="entry name" value="Tnp_DDE_dom"/>
</dbReference>
<dbReference type="PANTHER" id="PTHR35604:SF2">
    <property type="entry name" value="TRANSPOSASE INSH FOR INSERTION SEQUENCE ELEMENT IS5A-RELATED"/>
    <property type="match status" value="1"/>
</dbReference>
<dbReference type="STRING" id="1385369.N825_32620"/>
<dbReference type="Proteomes" id="UP000019486">
    <property type="component" value="Unassembled WGS sequence"/>
</dbReference>
<dbReference type="AlphaFoldDB" id="W9GTU3"/>
<dbReference type="OrthoDB" id="9774608at2"/>
<organism evidence="3 4">
    <name type="scientific">Skermanella stibiiresistens SB22</name>
    <dbReference type="NCBI Taxonomy" id="1385369"/>
    <lineage>
        <taxon>Bacteria</taxon>
        <taxon>Pseudomonadati</taxon>
        <taxon>Pseudomonadota</taxon>
        <taxon>Alphaproteobacteria</taxon>
        <taxon>Rhodospirillales</taxon>
        <taxon>Azospirillaceae</taxon>
        <taxon>Skermanella</taxon>
    </lineage>
</organism>
<dbReference type="Pfam" id="PF05598">
    <property type="entry name" value="DUF772"/>
    <property type="match status" value="1"/>
</dbReference>
<dbReference type="Pfam" id="PF13751">
    <property type="entry name" value="DDE_Tnp_1_6"/>
    <property type="match status" value="1"/>
</dbReference>
<dbReference type="PANTHER" id="PTHR35604">
    <property type="entry name" value="TRANSPOSASE INSH FOR INSERTION SEQUENCE ELEMENT IS5A-RELATED"/>
    <property type="match status" value="1"/>
</dbReference>
<proteinExistence type="predicted"/>
<evidence type="ECO:0000313" key="4">
    <source>
        <dbReference type="Proteomes" id="UP000019486"/>
    </source>
</evidence>
<feature type="domain" description="Transposase InsH N-terminal" evidence="1">
    <location>
        <begin position="23"/>
        <end position="113"/>
    </location>
</feature>
<evidence type="ECO:0000259" key="2">
    <source>
        <dbReference type="Pfam" id="PF13751"/>
    </source>
</evidence>
<dbReference type="EMBL" id="AVFL01000064">
    <property type="protein sequence ID" value="EWY35852.1"/>
    <property type="molecule type" value="Genomic_DNA"/>
</dbReference>
<evidence type="ECO:0000259" key="1">
    <source>
        <dbReference type="Pfam" id="PF05598"/>
    </source>
</evidence>
<dbReference type="RefSeq" id="WP_037461816.1">
    <property type="nucleotide sequence ID" value="NZ_AVFL01000064.1"/>
</dbReference>
<dbReference type="NCBIfam" id="NF033551">
    <property type="entry name" value="transpos_IS1182"/>
    <property type="match status" value="1"/>
</dbReference>
<reference evidence="3 4" key="1">
    <citation type="submission" date="2013-08" db="EMBL/GenBank/DDBJ databases">
        <title>The genome sequence of Skermanella stibiiresistens.</title>
        <authorList>
            <person name="Zhu W."/>
            <person name="Wang G."/>
        </authorList>
    </citation>
    <scope>NUCLEOTIDE SEQUENCE [LARGE SCALE GENOMIC DNA]</scope>
    <source>
        <strain evidence="3 4">SB22</strain>
    </source>
</reference>
<dbReference type="InterPro" id="IPR047629">
    <property type="entry name" value="IS1182_transpos"/>
</dbReference>
<protein>
    <submittedName>
        <fullName evidence="3">Transposase</fullName>
    </submittedName>
</protein>
<evidence type="ECO:0000313" key="3">
    <source>
        <dbReference type="EMBL" id="EWY35852.1"/>
    </source>
</evidence>
<sequence length="550" mass="61281">MSLKPQTIPPVPDNTATVARAAFPKGNAVLRLRDELGTIYQDELFAALYPERGQPAAAPWRLALVSVLQFLEDSPDRQATDAVRGRIDWKYALSLDLTDPGFDYSVLSEFRGRLVKGQQETLLLDTLLVRLKEAGLVKPSGRQRTDSTHVLAAIRGLNRLETIGETLRAALNSLAEAAPVWLTERITADWIERYGRRVEEYRLPKGEAARTALAERIGRDGHEILAAVYAADAPTGLHALPTVQALRRTWVHQFYLENDQVRWRTAAELPPAGQRHDSPYDVEAHYGNKRSATWVGYKIHLTETCDAGAPHLITHVETTLASVGDTDRTAPIHEALAARGLAPASHFLDTGYVDAPLLLSSQAEHGIEMVGPVRPDASWQGKTRQGYDLGSFTIDWEAQTVTCPQNRTATCWVPKIDTWGNAVIHVRFPSRACTHCPERAQCTQAKASPRNLTFRPRAEHEALQEARHQQETEEWRQRYAARAGVEGTLAQALQLFDLRQCRYIGLAKTRLQHVLTAVALNIVRLEAWWTGRPLAKTRISRFAALQPSTA</sequence>
<feature type="domain" description="Transposase DDE" evidence="2">
    <location>
        <begin position="402"/>
        <end position="525"/>
    </location>
</feature>
<name>W9GTU3_9PROT</name>
<dbReference type="PATRIC" id="fig|1385369.3.peg.7095"/>
<accession>W9GTU3</accession>